<name>X1KKQ6_9ZZZZ</name>
<gene>
    <name evidence="1" type="ORF">S03H2_69043</name>
</gene>
<dbReference type="EMBL" id="BARU01045530">
    <property type="protein sequence ID" value="GAH94170.1"/>
    <property type="molecule type" value="Genomic_DNA"/>
</dbReference>
<organism evidence="1">
    <name type="scientific">marine sediment metagenome</name>
    <dbReference type="NCBI Taxonomy" id="412755"/>
    <lineage>
        <taxon>unclassified sequences</taxon>
        <taxon>metagenomes</taxon>
        <taxon>ecological metagenomes</taxon>
    </lineage>
</organism>
<evidence type="ECO:0000313" key="1">
    <source>
        <dbReference type="EMBL" id="GAH94170.1"/>
    </source>
</evidence>
<proteinExistence type="predicted"/>
<comment type="caution">
    <text evidence="1">The sequence shown here is derived from an EMBL/GenBank/DDBJ whole genome shotgun (WGS) entry which is preliminary data.</text>
</comment>
<reference evidence="1" key="1">
    <citation type="journal article" date="2014" name="Front. Microbiol.">
        <title>High frequency of phylogenetically diverse reductive dehalogenase-homologous genes in deep subseafloor sedimentary metagenomes.</title>
        <authorList>
            <person name="Kawai M."/>
            <person name="Futagami T."/>
            <person name="Toyoda A."/>
            <person name="Takaki Y."/>
            <person name="Nishi S."/>
            <person name="Hori S."/>
            <person name="Arai W."/>
            <person name="Tsubouchi T."/>
            <person name="Morono Y."/>
            <person name="Uchiyama I."/>
            <person name="Ito T."/>
            <person name="Fujiyama A."/>
            <person name="Inagaki F."/>
            <person name="Takami H."/>
        </authorList>
    </citation>
    <scope>NUCLEOTIDE SEQUENCE</scope>
    <source>
        <strain evidence="1">Expedition CK06-06</strain>
    </source>
</reference>
<feature type="non-terminal residue" evidence="1">
    <location>
        <position position="77"/>
    </location>
</feature>
<dbReference type="AlphaFoldDB" id="X1KKQ6"/>
<protein>
    <submittedName>
        <fullName evidence="1">Uncharacterized protein</fullName>
    </submittedName>
</protein>
<accession>X1KKQ6</accession>
<sequence length="77" mass="9074">MINGDTPLNIENAWMRFPIFIQMANIYFNNQNYYYSAQAIRKAALIADIYNKEEFFIISEQAAYLYSKINLYLEAST</sequence>